<dbReference type="PIRSF" id="PIRSF000303">
    <property type="entry name" value="Glutathion_perox"/>
    <property type="match status" value="1"/>
</dbReference>
<protein>
    <recommendedName>
        <fullName evidence="4">Glutathione peroxidase</fullName>
    </recommendedName>
</protein>
<dbReference type="Pfam" id="PF00255">
    <property type="entry name" value="GSHPx"/>
    <property type="match status" value="1"/>
</dbReference>
<keyword evidence="2 4" id="KW-0575">Peroxidase</keyword>
<keyword evidence="3 4" id="KW-0560">Oxidoreductase</keyword>
<evidence type="ECO:0000313" key="5">
    <source>
        <dbReference type="EMBL" id="CAG5107144.1"/>
    </source>
</evidence>
<dbReference type="PRINTS" id="PR01011">
    <property type="entry name" value="GLUTPROXDASE"/>
</dbReference>
<sequence>MGDQGLSIIAFPCNQFLWQEPGTDEEIKERIHDKYGITFQMMHKIKVNGRDAIDIYKWLKSTPVGGDRKIKWNFTNFLLDRCGNVRYRHEPSERPNEWKQDVIELLSESAQDCQ</sequence>
<dbReference type="InterPro" id="IPR029760">
    <property type="entry name" value="GPX_CS"/>
</dbReference>
<dbReference type="Proteomes" id="UP001158576">
    <property type="component" value="Chromosome 1"/>
</dbReference>
<evidence type="ECO:0000256" key="4">
    <source>
        <dbReference type="RuleBase" id="RU000499"/>
    </source>
</evidence>
<reference evidence="5 6" key="1">
    <citation type="submission" date="2021-04" db="EMBL/GenBank/DDBJ databases">
        <authorList>
            <person name="Bliznina A."/>
        </authorList>
    </citation>
    <scope>NUCLEOTIDE SEQUENCE [LARGE SCALE GENOMIC DNA]</scope>
</reference>
<proteinExistence type="inferred from homology"/>
<dbReference type="Gene3D" id="3.40.30.10">
    <property type="entry name" value="Glutaredoxin"/>
    <property type="match status" value="1"/>
</dbReference>
<evidence type="ECO:0000256" key="1">
    <source>
        <dbReference type="ARBA" id="ARBA00006926"/>
    </source>
</evidence>
<dbReference type="InterPro" id="IPR000889">
    <property type="entry name" value="Glutathione_peroxidase"/>
</dbReference>
<evidence type="ECO:0000256" key="3">
    <source>
        <dbReference type="ARBA" id="ARBA00023002"/>
    </source>
</evidence>
<dbReference type="InterPro" id="IPR036249">
    <property type="entry name" value="Thioredoxin-like_sf"/>
</dbReference>
<organism evidence="5 6">
    <name type="scientific">Oikopleura dioica</name>
    <name type="common">Tunicate</name>
    <dbReference type="NCBI Taxonomy" id="34765"/>
    <lineage>
        <taxon>Eukaryota</taxon>
        <taxon>Metazoa</taxon>
        <taxon>Chordata</taxon>
        <taxon>Tunicata</taxon>
        <taxon>Appendicularia</taxon>
        <taxon>Copelata</taxon>
        <taxon>Oikopleuridae</taxon>
        <taxon>Oikopleura</taxon>
    </lineage>
</organism>
<accession>A0ABN7SXN7</accession>
<evidence type="ECO:0000256" key="2">
    <source>
        <dbReference type="ARBA" id="ARBA00022559"/>
    </source>
</evidence>
<gene>
    <name evidence="5" type="ORF">OKIOD_LOCUS11935</name>
</gene>
<dbReference type="SUPFAM" id="SSF52833">
    <property type="entry name" value="Thioredoxin-like"/>
    <property type="match status" value="1"/>
</dbReference>
<dbReference type="PROSITE" id="PS51355">
    <property type="entry name" value="GLUTATHIONE_PEROXID_3"/>
    <property type="match status" value="1"/>
</dbReference>
<dbReference type="EMBL" id="OU015566">
    <property type="protein sequence ID" value="CAG5107144.1"/>
    <property type="molecule type" value="Genomic_DNA"/>
</dbReference>
<evidence type="ECO:0000313" key="6">
    <source>
        <dbReference type="Proteomes" id="UP001158576"/>
    </source>
</evidence>
<name>A0ABN7SXN7_OIKDI</name>
<dbReference type="PROSITE" id="PS00763">
    <property type="entry name" value="GLUTATHIONE_PEROXID_2"/>
    <property type="match status" value="1"/>
</dbReference>
<dbReference type="PANTHER" id="PTHR11592:SF78">
    <property type="entry name" value="GLUTATHIONE PEROXIDASE"/>
    <property type="match status" value="1"/>
</dbReference>
<dbReference type="PANTHER" id="PTHR11592">
    <property type="entry name" value="GLUTATHIONE PEROXIDASE"/>
    <property type="match status" value="1"/>
</dbReference>
<comment type="similarity">
    <text evidence="1 4">Belongs to the glutathione peroxidase family.</text>
</comment>
<keyword evidence="6" id="KW-1185">Reference proteome</keyword>